<evidence type="ECO:0000313" key="3">
    <source>
        <dbReference type="Proteomes" id="UP000830326"/>
    </source>
</evidence>
<reference evidence="2" key="1">
    <citation type="submission" date="2022-04" db="EMBL/GenBank/DDBJ databases">
        <title>Halobacillus sp. isolated from saltern.</title>
        <authorList>
            <person name="Won M."/>
            <person name="Lee C.-M."/>
            <person name="Woen H.-Y."/>
            <person name="Kwon S.-W."/>
        </authorList>
    </citation>
    <scope>NUCLEOTIDE SEQUENCE</scope>
    <source>
        <strain evidence="2">SSHM10-5</strain>
    </source>
</reference>
<evidence type="ECO:0000259" key="1">
    <source>
        <dbReference type="PROSITE" id="PS51186"/>
    </source>
</evidence>
<sequence>MTYYLKETPWDKRTLNIDTYELTSLDVEAFQETMDRDGHFTVKVDPFFDKKVLREYGFYYADTLLEPRCRSGELKVFEKEGVTLDSNGDKQVILDIAEHAFVHGRFHRDFHIPNELADLRYVRWLEDLYDQNQVYFLYYQGDLTGFFGFDSNKVLLLGIGKEFTGLGLAKPFLSSGCLKMLSLGYEELTTSISAINLSSLNLFQSLGFKLKRSVDVYHKLNGKALTE</sequence>
<dbReference type="EMBL" id="CP095075">
    <property type="protein sequence ID" value="UOR13033.1"/>
    <property type="molecule type" value="Genomic_DNA"/>
</dbReference>
<name>A0ABY4HF57_9BACI</name>
<dbReference type="PROSITE" id="PS51186">
    <property type="entry name" value="GNAT"/>
    <property type="match status" value="1"/>
</dbReference>
<dbReference type="RefSeq" id="WP_245034315.1">
    <property type="nucleotide sequence ID" value="NZ_CP095075.1"/>
</dbReference>
<evidence type="ECO:0000313" key="2">
    <source>
        <dbReference type="EMBL" id="UOR13033.1"/>
    </source>
</evidence>
<keyword evidence="3" id="KW-1185">Reference proteome</keyword>
<dbReference type="InterPro" id="IPR016181">
    <property type="entry name" value="Acyl_CoA_acyltransferase"/>
</dbReference>
<dbReference type="SUPFAM" id="SSF55729">
    <property type="entry name" value="Acyl-CoA N-acyltransferases (Nat)"/>
    <property type="match status" value="1"/>
</dbReference>
<dbReference type="Gene3D" id="3.40.630.30">
    <property type="match status" value="1"/>
</dbReference>
<accession>A0ABY4HF57</accession>
<protein>
    <submittedName>
        <fullName evidence="2">N-acetyltransferase</fullName>
    </submittedName>
</protein>
<feature type="domain" description="N-acetyltransferase" evidence="1">
    <location>
        <begin position="79"/>
        <end position="227"/>
    </location>
</feature>
<dbReference type="InterPro" id="IPR000182">
    <property type="entry name" value="GNAT_dom"/>
</dbReference>
<gene>
    <name evidence="2" type="ORF">MUO15_05915</name>
</gene>
<proteinExistence type="predicted"/>
<dbReference type="Proteomes" id="UP000830326">
    <property type="component" value="Chromosome"/>
</dbReference>
<organism evidence="2 3">
    <name type="scientific">Halobacillus amylolyticus</name>
    <dbReference type="NCBI Taxonomy" id="2932259"/>
    <lineage>
        <taxon>Bacteria</taxon>
        <taxon>Bacillati</taxon>
        <taxon>Bacillota</taxon>
        <taxon>Bacilli</taxon>
        <taxon>Bacillales</taxon>
        <taxon>Bacillaceae</taxon>
        <taxon>Halobacillus</taxon>
    </lineage>
</organism>